<organism evidence="1 2">
    <name type="scientific">Aspergillus granulosus</name>
    <dbReference type="NCBI Taxonomy" id="176169"/>
    <lineage>
        <taxon>Eukaryota</taxon>
        <taxon>Fungi</taxon>
        <taxon>Dikarya</taxon>
        <taxon>Ascomycota</taxon>
        <taxon>Pezizomycotina</taxon>
        <taxon>Eurotiomycetes</taxon>
        <taxon>Eurotiomycetidae</taxon>
        <taxon>Eurotiales</taxon>
        <taxon>Aspergillaceae</taxon>
        <taxon>Aspergillus</taxon>
        <taxon>Aspergillus subgen. Nidulantes</taxon>
    </lineage>
</organism>
<evidence type="ECO:0000313" key="2">
    <source>
        <dbReference type="Proteomes" id="UP001610334"/>
    </source>
</evidence>
<protein>
    <submittedName>
        <fullName evidence="1">Uncharacterized protein</fullName>
    </submittedName>
</protein>
<evidence type="ECO:0000313" key="1">
    <source>
        <dbReference type="EMBL" id="KAL2811206.1"/>
    </source>
</evidence>
<reference evidence="1 2" key="1">
    <citation type="submission" date="2024-07" db="EMBL/GenBank/DDBJ databases">
        <title>Section-level genome sequencing and comparative genomics of Aspergillus sections Usti and Cavernicolus.</title>
        <authorList>
            <consortium name="Lawrence Berkeley National Laboratory"/>
            <person name="Nybo J.L."/>
            <person name="Vesth T.C."/>
            <person name="Theobald S."/>
            <person name="Frisvad J.C."/>
            <person name="Larsen T.O."/>
            <person name="Kjaerboelling I."/>
            <person name="Rothschild-Mancinelli K."/>
            <person name="Lyhne E.K."/>
            <person name="Kogle M.E."/>
            <person name="Barry K."/>
            <person name="Clum A."/>
            <person name="Na H."/>
            <person name="Ledsgaard L."/>
            <person name="Lin J."/>
            <person name="Lipzen A."/>
            <person name="Kuo A."/>
            <person name="Riley R."/>
            <person name="Mondo S."/>
            <person name="Labutti K."/>
            <person name="Haridas S."/>
            <person name="Pangalinan J."/>
            <person name="Salamov A.A."/>
            <person name="Simmons B.A."/>
            <person name="Magnuson J.K."/>
            <person name="Chen J."/>
            <person name="Drula E."/>
            <person name="Henrissat B."/>
            <person name="Wiebenga A."/>
            <person name="Lubbers R.J."/>
            <person name="Gomes A.C."/>
            <person name="Makela M.R."/>
            <person name="Stajich J."/>
            <person name="Grigoriev I.V."/>
            <person name="Mortensen U.H."/>
            <person name="De Vries R.P."/>
            <person name="Baker S.E."/>
            <person name="Andersen M.R."/>
        </authorList>
    </citation>
    <scope>NUCLEOTIDE SEQUENCE [LARGE SCALE GENOMIC DNA]</scope>
    <source>
        <strain evidence="1 2">CBS 588.65</strain>
    </source>
</reference>
<gene>
    <name evidence="1" type="ORF">BJX63DRAFT_289663</name>
</gene>
<dbReference type="EMBL" id="JBFXLT010000061">
    <property type="protein sequence ID" value="KAL2811206.1"/>
    <property type="molecule type" value="Genomic_DNA"/>
</dbReference>
<dbReference type="Proteomes" id="UP001610334">
    <property type="component" value="Unassembled WGS sequence"/>
</dbReference>
<proteinExistence type="predicted"/>
<comment type="caution">
    <text evidence="1">The sequence shown here is derived from an EMBL/GenBank/DDBJ whole genome shotgun (WGS) entry which is preliminary data.</text>
</comment>
<keyword evidence="2" id="KW-1185">Reference proteome</keyword>
<sequence length="109" mass="12267">MAGFVLTLPCLCLCRWYPQISRLGKLRFPGVEQIQGLLVSTSYRAGMYSAALWAMGSMSLPTLTVAHAPHAPKTSPIFDARRRQECRAYKFGRIRHSRHLFSLLDIGSE</sequence>
<name>A0ABR4H6Y9_9EURO</name>
<accession>A0ABR4H6Y9</accession>